<comment type="caution">
    <text evidence="1">The sequence shown here is derived from an EMBL/GenBank/DDBJ whole genome shotgun (WGS) entry which is preliminary data.</text>
</comment>
<organism evidence="1 2">
    <name type="scientific">Candidatus Erwinia dacicola</name>
    <dbReference type="NCBI Taxonomy" id="252393"/>
    <lineage>
        <taxon>Bacteria</taxon>
        <taxon>Pseudomonadati</taxon>
        <taxon>Pseudomonadota</taxon>
        <taxon>Gammaproteobacteria</taxon>
        <taxon>Enterobacterales</taxon>
        <taxon>Erwiniaceae</taxon>
        <taxon>Erwinia</taxon>
    </lineage>
</organism>
<protein>
    <submittedName>
        <fullName evidence="1">Uncharacterized protein</fullName>
    </submittedName>
</protein>
<evidence type="ECO:0000313" key="2">
    <source>
        <dbReference type="Proteomes" id="UP000243534"/>
    </source>
</evidence>
<dbReference type="RefSeq" id="WP_070134418.1">
    <property type="nucleotide sequence ID" value="NZ_LJAM02000120.1"/>
</dbReference>
<dbReference type="AlphaFoldDB" id="A0A1E7Z1W9"/>
<dbReference type="Proteomes" id="UP000243534">
    <property type="component" value="Unassembled WGS sequence"/>
</dbReference>
<gene>
    <name evidence="1" type="ORF">BBW68_08285</name>
</gene>
<sequence>MSQNNINENKSVDSSEWSLHKDYFCFMSEDSKNRLDTVSDVILLMRDYLNYVSDDEHTCTKARGIEAICILISGELENLKSELNYPGGLFSEFQAMHGISLIKKYGIKN</sequence>
<name>A0A1E7Z1W9_9GAMM</name>
<accession>A0A1E7Z1W9</accession>
<proteinExistence type="predicted"/>
<reference evidence="1 2" key="1">
    <citation type="submission" date="2016-07" db="EMBL/GenBank/DDBJ databases">
        <authorList>
            <person name="Yuval B."/>
        </authorList>
    </citation>
    <scope>NUCLEOTIDE SEQUENCE [LARGE SCALE GENOMIC DNA]</scope>
    <source>
        <strain evidence="1 2">IL</strain>
    </source>
</reference>
<evidence type="ECO:0000313" key="1">
    <source>
        <dbReference type="EMBL" id="OFC62752.1"/>
    </source>
</evidence>
<dbReference type="EMBL" id="MAYS01000191">
    <property type="protein sequence ID" value="OFC62752.1"/>
    <property type="molecule type" value="Genomic_DNA"/>
</dbReference>